<dbReference type="InterPro" id="IPR029010">
    <property type="entry name" value="ThuA-like"/>
</dbReference>
<dbReference type="SUPFAM" id="SSF63829">
    <property type="entry name" value="Calcium-dependent phosphotriesterase"/>
    <property type="match status" value="1"/>
</dbReference>
<dbReference type="EMBL" id="JAUJEA010000001">
    <property type="protein sequence ID" value="MDN5199949.1"/>
    <property type="molecule type" value="Genomic_DNA"/>
</dbReference>
<protein>
    <submittedName>
        <fullName evidence="7">ThuA domain-containing protein</fullName>
    </submittedName>
</protein>
<feature type="domain" description="ThuA-like" evidence="4">
    <location>
        <begin position="1359"/>
        <end position="1570"/>
    </location>
</feature>
<dbReference type="SUPFAM" id="SSF49503">
    <property type="entry name" value="Cupredoxins"/>
    <property type="match status" value="1"/>
</dbReference>
<dbReference type="CDD" id="cd04233">
    <property type="entry name" value="Auracyanin"/>
    <property type="match status" value="1"/>
</dbReference>
<keyword evidence="8" id="KW-1185">Reference proteome</keyword>
<evidence type="ECO:0000313" key="7">
    <source>
        <dbReference type="EMBL" id="MDN5199949.1"/>
    </source>
</evidence>
<keyword evidence="2" id="KW-0186">Copper</keyword>
<dbReference type="Gene3D" id="2.120.10.30">
    <property type="entry name" value="TolB, C-terminal domain"/>
    <property type="match status" value="1"/>
</dbReference>
<organism evidence="7 8">
    <name type="scientific">Splendidivirga corallicola</name>
    <dbReference type="NCBI Taxonomy" id="3051826"/>
    <lineage>
        <taxon>Bacteria</taxon>
        <taxon>Pseudomonadati</taxon>
        <taxon>Bacteroidota</taxon>
        <taxon>Cytophagia</taxon>
        <taxon>Cytophagales</taxon>
        <taxon>Splendidivirgaceae</taxon>
        <taxon>Splendidivirga</taxon>
    </lineage>
</organism>
<feature type="domain" description="DUF7133" evidence="6">
    <location>
        <begin position="591"/>
        <end position="698"/>
    </location>
</feature>
<feature type="domain" description="SGNH hydrolase-type esterase" evidence="5">
    <location>
        <begin position="57"/>
        <end position="228"/>
    </location>
</feature>
<dbReference type="PROSITE" id="PS51257">
    <property type="entry name" value="PROKAR_LIPOPROTEIN"/>
    <property type="match status" value="1"/>
</dbReference>
<dbReference type="Pfam" id="PF23500">
    <property type="entry name" value="DUF7133"/>
    <property type="match status" value="2"/>
</dbReference>
<evidence type="ECO:0000259" key="5">
    <source>
        <dbReference type="Pfam" id="PF13472"/>
    </source>
</evidence>
<dbReference type="RefSeq" id="WP_346749978.1">
    <property type="nucleotide sequence ID" value="NZ_JAUJEA010000001.1"/>
</dbReference>
<dbReference type="InterPro" id="IPR000923">
    <property type="entry name" value="BlueCu_1"/>
</dbReference>
<name>A0ABT8KI62_9BACT</name>
<dbReference type="InterPro" id="IPR013428">
    <property type="entry name" value="Membrane-bound_put_N"/>
</dbReference>
<dbReference type="CDD" id="cd01834">
    <property type="entry name" value="SGNH_hydrolase_like_2"/>
    <property type="match status" value="1"/>
</dbReference>
<feature type="domain" description="DUF7133" evidence="6">
    <location>
        <begin position="354"/>
        <end position="567"/>
    </location>
</feature>
<proteinExistence type="predicted"/>
<dbReference type="Pfam" id="PF00127">
    <property type="entry name" value="Copper-bind"/>
    <property type="match status" value="1"/>
</dbReference>
<evidence type="ECO:0000256" key="2">
    <source>
        <dbReference type="ARBA" id="ARBA00023008"/>
    </source>
</evidence>
<keyword evidence="1" id="KW-0479">Metal-binding</keyword>
<dbReference type="Proteomes" id="UP001172082">
    <property type="component" value="Unassembled WGS sequence"/>
</dbReference>
<feature type="domain" description="Blue (type 1) copper" evidence="3">
    <location>
        <begin position="1184"/>
        <end position="1292"/>
    </location>
</feature>
<dbReference type="Gene3D" id="3.40.50.1110">
    <property type="entry name" value="SGNH hydrolase"/>
    <property type="match status" value="1"/>
</dbReference>
<evidence type="ECO:0000256" key="1">
    <source>
        <dbReference type="ARBA" id="ARBA00022723"/>
    </source>
</evidence>
<dbReference type="SUPFAM" id="SSF52266">
    <property type="entry name" value="SGNH hydrolase"/>
    <property type="match status" value="1"/>
</dbReference>
<evidence type="ECO:0000313" key="8">
    <source>
        <dbReference type="Proteomes" id="UP001172082"/>
    </source>
</evidence>
<comment type="caution">
    <text evidence="7">The sequence shown here is derived from an EMBL/GenBank/DDBJ whole genome shotgun (WGS) entry which is preliminary data.</text>
</comment>
<dbReference type="SUPFAM" id="SSF52317">
    <property type="entry name" value="Class I glutamine amidotransferase-like"/>
    <property type="match status" value="1"/>
</dbReference>
<gene>
    <name evidence="7" type="ORF">QQ008_01215</name>
</gene>
<evidence type="ECO:0000259" key="3">
    <source>
        <dbReference type="Pfam" id="PF00127"/>
    </source>
</evidence>
<dbReference type="Gene3D" id="2.60.40.420">
    <property type="entry name" value="Cupredoxins - blue copper proteins"/>
    <property type="match status" value="1"/>
</dbReference>
<dbReference type="InterPro" id="IPR011989">
    <property type="entry name" value="ARM-like"/>
</dbReference>
<dbReference type="InterPro" id="IPR011042">
    <property type="entry name" value="6-blade_b-propeller_TolB-like"/>
</dbReference>
<dbReference type="NCBIfam" id="TIGR02604">
    <property type="entry name" value="Piru_Ver_Nterm"/>
    <property type="match status" value="1"/>
</dbReference>
<dbReference type="Pfam" id="PF13472">
    <property type="entry name" value="Lipase_GDSL_2"/>
    <property type="match status" value="1"/>
</dbReference>
<reference evidence="7" key="1">
    <citation type="submission" date="2023-06" db="EMBL/GenBank/DDBJ databases">
        <title>Genomic of Parafulvivirga corallium.</title>
        <authorList>
            <person name="Wang G."/>
        </authorList>
    </citation>
    <scope>NUCLEOTIDE SEQUENCE</scope>
    <source>
        <strain evidence="7">BMA10</strain>
    </source>
</reference>
<dbReference type="Gene3D" id="1.25.10.10">
    <property type="entry name" value="Leucine-rich Repeat Variant"/>
    <property type="match status" value="1"/>
</dbReference>
<dbReference type="InterPro" id="IPR013830">
    <property type="entry name" value="SGNH_hydro"/>
</dbReference>
<dbReference type="InterPro" id="IPR055557">
    <property type="entry name" value="DUF7133"/>
</dbReference>
<dbReference type="PANTHER" id="PTHR33546">
    <property type="entry name" value="LARGE, MULTIFUNCTIONAL SECRETED PROTEIN-RELATED"/>
    <property type="match status" value="1"/>
</dbReference>
<evidence type="ECO:0000259" key="4">
    <source>
        <dbReference type="Pfam" id="PF06283"/>
    </source>
</evidence>
<dbReference type="InterPro" id="IPR029062">
    <property type="entry name" value="Class_I_gatase-like"/>
</dbReference>
<dbReference type="Pfam" id="PF06283">
    <property type="entry name" value="ThuA"/>
    <property type="match status" value="1"/>
</dbReference>
<sequence>MRKALQALLCIGFITLVFSCTPRTNELSETLILDLEFEKGDHIAIIGNTLADRMQEEGWMETHIQHRFPEKSLSFRNLGFSGDELTIRQRSEGFGSPDEHLTHVQADVIFAFFGFNESFEGEAGLDKFKKDLLDFIRHSKKQKYNNKNAPQIVLFSPIAHEDLKNRHLPDGNENNQRIEMYTEAMASIAVAEGVSFVNLFTLTKEMYVNNEEPLTINGIHLNAKGNELLGAAIDVELFGEKESENEDRLGKINAAVKDKNFHWFNRYRTTDGFNVFGGRSWLSWEGISNRDVMLREMEMFDVMTHNRDNAVWAAANGKEYVVKDDNLPEPIVVKSYEKGKQTPRLKPYIYLGGEETIGKMTYPSDLEVNLFASEEQFPDLINPVQMAFDSDERLWVVTWPTYPHWNPRGEMNDKILILPDEDGDGKADEAIVWADGLNSVTGFVFWNGGVVVAAPPELYFMKDTDGDDKADFKMRLLDGISSADSHHSANSMLLGADGALYYGRGIFNKVQLETPYGPFRKDDRSPGIYRFDPLTFEYSLHFPLGANPHGDVFDQWGYQFVTNGTGGNGYYINIGKGQPARQFYTKRVRPVPGTGIISSEHFPESYNGDYLICNVIGVQGILQYDFVYEGADIRAVEKKQTLLLSDDPNFRPAGAEIGGDGALYILDWHNALIGHMQHNIRDPGRDHKHGRIYRMTAKGRPLLKPVKMKDKPIGEILQHLRSRQNGTRTRVRTELTGRETDKVLAEVDKFAANLNPKKSEDAQPLLECLWIYQMHRVVNKELLEKVLEIPDARTRSAGVRVLGHWGSKVENGLTLLKKAAMDPEPLVRAQAVLAANSFEGLEASEIIFEVSNRPLDIQLDEQIAYARKSLDIYWKEALKNGQKLSDAGVAFVLKNGSADEIFRLDQTEEVSRTLLVHQELPTNIGQAALENLEKLTGKDKAAILLESMQNEKNAGIGLYDLFSTLTAEELKNHKNGIWSLFSNKKSSTRGRVAATNALMKIGETPEDIYRRSVVSSSGISALLNALQVIEDGEKRDAYYPYVRSMLFDKTDKLDVEVEILTKEASTSGNLGQLAIVNLMDMPGHESEAFADLNQLLEQGKLEGIAINTLSELDMEDLSESKVRSMANVVLDYLSKVPPFERDQDSFKNGSKLVRKLSLRLPKEEYEKVRNDLRGLQMAEINIRSVPEKMKFDLKEFSVIAGQPVKIIFTNPDAMPHNVLILNPGKAEEIGVAAGAMKEGFVPESKEVLAASRLISEGEIDVIKFMAPETPDDYDFICSYPGHWALMRGIMKVMPAKQEDSEKYKVVYKGEEGPGLGKNIVFVAGDHEYRSEESLPALARILAKRYGFTCTVVWPLDEGGHILPGSSNLRGLEALEEADLMVIFTRFSNFMDEQMEYIDDYLERGGPVIGLRTATHAFSNKSNAKWEHYSFNYDGPKRDWNGGFGETILGETWVGHYGKNHEQASKIIIDEAQKEHPIMRGVEDIWAQSGGYKAYPRRRGGTILARGKILNGMTPDAKPDKTKQELPVAWVRNYTLESGASGRVFTTTHGASEDLLSKGFRRMVLNACFWAMEMEEDIKTDNNIEFVGEYKPTTFNFDGYKAKVKPSDLADWESLIMPGEIVKKDKQ</sequence>
<dbReference type="InterPro" id="IPR036514">
    <property type="entry name" value="SGNH_hydro_sf"/>
</dbReference>
<dbReference type="InterPro" id="IPR008972">
    <property type="entry name" value="Cupredoxin"/>
</dbReference>
<accession>A0ABT8KI62</accession>
<dbReference type="Gene3D" id="3.40.50.880">
    <property type="match status" value="1"/>
</dbReference>
<evidence type="ECO:0000259" key="6">
    <source>
        <dbReference type="Pfam" id="PF23500"/>
    </source>
</evidence>
<dbReference type="PANTHER" id="PTHR33546:SF1">
    <property type="entry name" value="LARGE, MULTIFUNCTIONAL SECRETED PROTEIN"/>
    <property type="match status" value="1"/>
</dbReference>